<reference evidence="1 2" key="1">
    <citation type="journal article" date="2011" name="J. Bacteriol.">
        <title>Complete genome sequence of the type strain Cupriavidus necator N-1.</title>
        <authorList>
            <person name="Poehlein A."/>
            <person name="Kusian B."/>
            <person name="Friedrich B."/>
            <person name="Daniel R."/>
            <person name="Bowien B."/>
        </authorList>
    </citation>
    <scope>NUCLEOTIDE SEQUENCE [LARGE SCALE GENOMIC DNA]</scope>
    <source>
        <strain evidence="2">ATCC 43291 / DSM 13513 / CCUG 52238 / LMG 8453 / N-1</strain>
    </source>
</reference>
<gene>
    <name evidence="1" type="ordered locus">CNE_1c07230</name>
</gene>
<accession>G0EXI2</accession>
<proteinExistence type="predicted"/>
<name>G0EXI2_CUPNN</name>
<evidence type="ECO:0000313" key="1">
    <source>
        <dbReference type="EMBL" id="AEI76087.1"/>
    </source>
</evidence>
<evidence type="ECO:0000313" key="2">
    <source>
        <dbReference type="Proteomes" id="UP000006798"/>
    </source>
</evidence>
<dbReference type="HOGENOM" id="CLU_2698430_0_0_4"/>
<dbReference type="AlphaFoldDB" id="G0EXI2"/>
<dbReference type="KEGG" id="cnc:CNE_1c07230"/>
<dbReference type="EMBL" id="CP002877">
    <property type="protein sequence ID" value="AEI76087.1"/>
    <property type="molecule type" value="Genomic_DNA"/>
</dbReference>
<dbReference type="Proteomes" id="UP000006798">
    <property type="component" value="Chromosome 1"/>
</dbReference>
<protein>
    <submittedName>
        <fullName evidence="1">Uncharacterized protein</fullName>
    </submittedName>
</protein>
<sequence>MHAPRGVLHMACASHATERRAAGAPGSSSVADIPVWHRRLACDWHGEAPRIFESDAGERCASIAAVRTAVPRA</sequence>
<organism evidence="1 2">
    <name type="scientific">Cupriavidus necator (strain ATCC 43291 / DSM 13513 / CCUG 52238 / LMG 8453 / N-1)</name>
    <name type="common">Ralstonia eutropha</name>
    <dbReference type="NCBI Taxonomy" id="1042878"/>
    <lineage>
        <taxon>Bacteria</taxon>
        <taxon>Pseudomonadati</taxon>
        <taxon>Pseudomonadota</taxon>
        <taxon>Betaproteobacteria</taxon>
        <taxon>Burkholderiales</taxon>
        <taxon>Burkholderiaceae</taxon>
        <taxon>Cupriavidus</taxon>
    </lineage>
</organism>